<evidence type="ECO:0000256" key="8">
    <source>
        <dbReference type="ARBA" id="ARBA00024209"/>
    </source>
</evidence>
<comment type="subcellular location">
    <subcellularLocation>
        <location evidence="1">Membrane</location>
    </subcellularLocation>
</comment>
<evidence type="ECO:0000256" key="6">
    <source>
        <dbReference type="ARBA" id="ARBA00022989"/>
    </source>
</evidence>
<accession>A0ABQ5FEB0</accession>
<dbReference type="Pfam" id="PF17123">
    <property type="entry name" value="zf-RING_11"/>
    <property type="match status" value="1"/>
</dbReference>
<evidence type="ECO:0000256" key="2">
    <source>
        <dbReference type="ARBA" id="ARBA00022692"/>
    </source>
</evidence>
<reference evidence="11" key="1">
    <citation type="journal article" date="2022" name="Int. J. Mol. Sci.">
        <title>Draft Genome of Tanacetum Coccineum: Genomic Comparison of Closely Related Tanacetum-Family Plants.</title>
        <authorList>
            <person name="Yamashiro T."/>
            <person name="Shiraishi A."/>
            <person name="Nakayama K."/>
            <person name="Satake H."/>
        </authorList>
    </citation>
    <scope>NUCLEOTIDE SEQUENCE</scope>
</reference>
<evidence type="ECO:0000313" key="11">
    <source>
        <dbReference type="EMBL" id="GJT61077.1"/>
    </source>
</evidence>
<keyword evidence="3" id="KW-0479">Metal-binding</keyword>
<organism evidence="11 12">
    <name type="scientific">Tanacetum coccineum</name>
    <dbReference type="NCBI Taxonomy" id="301880"/>
    <lineage>
        <taxon>Eukaryota</taxon>
        <taxon>Viridiplantae</taxon>
        <taxon>Streptophyta</taxon>
        <taxon>Embryophyta</taxon>
        <taxon>Tracheophyta</taxon>
        <taxon>Spermatophyta</taxon>
        <taxon>Magnoliopsida</taxon>
        <taxon>eudicotyledons</taxon>
        <taxon>Gunneridae</taxon>
        <taxon>Pentapetalae</taxon>
        <taxon>asterids</taxon>
        <taxon>campanulids</taxon>
        <taxon>Asterales</taxon>
        <taxon>Asteraceae</taxon>
        <taxon>Asteroideae</taxon>
        <taxon>Anthemideae</taxon>
        <taxon>Anthemidinae</taxon>
        <taxon>Tanacetum</taxon>
    </lineage>
</organism>
<reference evidence="11" key="2">
    <citation type="submission" date="2022-01" db="EMBL/GenBank/DDBJ databases">
        <authorList>
            <person name="Yamashiro T."/>
            <person name="Shiraishi A."/>
            <person name="Satake H."/>
            <person name="Nakayama K."/>
        </authorList>
    </citation>
    <scope>NUCLEOTIDE SEQUENCE</scope>
</reference>
<comment type="similarity">
    <text evidence="8">Belongs to the RING-type zinc finger family. ATL subfamily.</text>
</comment>
<dbReference type="InterPro" id="IPR001841">
    <property type="entry name" value="Znf_RING"/>
</dbReference>
<dbReference type="SUPFAM" id="SSF57850">
    <property type="entry name" value="RING/U-box"/>
    <property type="match status" value="1"/>
</dbReference>
<evidence type="ECO:0000256" key="9">
    <source>
        <dbReference type="SAM" id="SignalP"/>
    </source>
</evidence>
<evidence type="ECO:0000256" key="7">
    <source>
        <dbReference type="ARBA" id="ARBA00023136"/>
    </source>
</evidence>
<keyword evidence="12" id="KW-1185">Reference proteome</keyword>
<dbReference type="EMBL" id="BQNB010017256">
    <property type="protein sequence ID" value="GJT61077.1"/>
    <property type="molecule type" value="Genomic_DNA"/>
</dbReference>
<feature type="chain" id="PRO_5046809165" evidence="9">
    <location>
        <begin position="27"/>
        <end position="133"/>
    </location>
</feature>
<keyword evidence="2" id="KW-0812">Transmembrane</keyword>
<protein>
    <submittedName>
        <fullName evidence="11">E3 ubiquitin protein ligase ATL23</fullName>
    </submittedName>
</protein>
<dbReference type="Gene3D" id="3.30.40.10">
    <property type="entry name" value="Zinc/RING finger domain, C3HC4 (zinc finger)"/>
    <property type="match status" value="1"/>
</dbReference>
<name>A0ABQ5FEB0_9ASTR</name>
<evidence type="ECO:0000256" key="5">
    <source>
        <dbReference type="ARBA" id="ARBA00022833"/>
    </source>
</evidence>
<keyword evidence="4" id="KW-0863">Zinc-finger</keyword>
<keyword evidence="7" id="KW-0472">Membrane</keyword>
<dbReference type="PANTHER" id="PTHR46539">
    <property type="entry name" value="E3 UBIQUITIN-PROTEIN LIGASE ATL42"/>
    <property type="match status" value="1"/>
</dbReference>
<evidence type="ECO:0000256" key="4">
    <source>
        <dbReference type="ARBA" id="ARBA00022771"/>
    </source>
</evidence>
<dbReference type="InterPro" id="IPR013083">
    <property type="entry name" value="Znf_RING/FYVE/PHD"/>
</dbReference>
<feature type="domain" description="RING-type" evidence="10">
    <location>
        <begin position="56"/>
        <end position="84"/>
    </location>
</feature>
<keyword evidence="5" id="KW-0862">Zinc</keyword>
<evidence type="ECO:0000256" key="1">
    <source>
        <dbReference type="ARBA" id="ARBA00004370"/>
    </source>
</evidence>
<evidence type="ECO:0000256" key="3">
    <source>
        <dbReference type="ARBA" id="ARBA00022723"/>
    </source>
</evidence>
<keyword evidence="9" id="KW-0732">Signal</keyword>
<sequence length="133" mass="14415">MSVVFLVYLCLLCYAAIHLPERPVSAAKQTAETGLSPAELDKLPKTTGQELGPGTECSVCLDEIEVEQPVRVVPGCNHGFHLKCADTCLNVVLAPGSLHLNFETRSIPVAVVFNDITDFNKKNEDLPSMDSKC</sequence>
<dbReference type="Proteomes" id="UP001151760">
    <property type="component" value="Unassembled WGS sequence"/>
</dbReference>
<comment type="caution">
    <text evidence="11">The sequence shown here is derived from an EMBL/GenBank/DDBJ whole genome shotgun (WGS) entry which is preliminary data.</text>
</comment>
<feature type="signal peptide" evidence="9">
    <location>
        <begin position="1"/>
        <end position="26"/>
    </location>
</feature>
<proteinExistence type="inferred from homology"/>
<evidence type="ECO:0000259" key="10">
    <source>
        <dbReference type="Pfam" id="PF17123"/>
    </source>
</evidence>
<gene>
    <name evidence="11" type="ORF">Tco_1004610</name>
</gene>
<evidence type="ECO:0000313" key="12">
    <source>
        <dbReference type="Proteomes" id="UP001151760"/>
    </source>
</evidence>
<keyword evidence="6" id="KW-1133">Transmembrane helix</keyword>
<dbReference type="PANTHER" id="PTHR46539:SF2">
    <property type="entry name" value="RING-H2 FINGER PROTEIN ATL43"/>
    <property type="match status" value="1"/>
</dbReference>